<evidence type="ECO:0000256" key="1">
    <source>
        <dbReference type="ARBA" id="ARBA00001933"/>
    </source>
</evidence>
<dbReference type="SUPFAM" id="SSF53383">
    <property type="entry name" value="PLP-dependent transferases"/>
    <property type="match status" value="1"/>
</dbReference>
<keyword evidence="5" id="KW-0663">Pyridoxal phosphate</keyword>
<dbReference type="InterPro" id="IPR050859">
    <property type="entry name" value="Class-I_PLP-dep_aminotransf"/>
</dbReference>
<dbReference type="PANTHER" id="PTHR42790">
    <property type="entry name" value="AMINOTRANSFERASE"/>
    <property type="match status" value="1"/>
</dbReference>
<evidence type="ECO:0000256" key="2">
    <source>
        <dbReference type="ARBA" id="ARBA00007441"/>
    </source>
</evidence>
<evidence type="ECO:0000256" key="4">
    <source>
        <dbReference type="ARBA" id="ARBA00022679"/>
    </source>
</evidence>
<feature type="region of interest" description="Disordered" evidence="6">
    <location>
        <begin position="1"/>
        <end position="20"/>
    </location>
</feature>
<comment type="caution">
    <text evidence="8">The sequence shown here is derived from an EMBL/GenBank/DDBJ whole genome shotgun (WGS) entry which is preliminary data.</text>
</comment>
<dbReference type="GO" id="GO:0030170">
    <property type="term" value="F:pyridoxal phosphate binding"/>
    <property type="evidence" value="ECO:0007669"/>
    <property type="project" value="InterPro"/>
</dbReference>
<evidence type="ECO:0000313" key="8">
    <source>
        <dbReference type="EMBL" id="TRM64742.1"/>
    </source>
</evidence>
<keyword evidence="9" id="KW-1185">Reference proteome</keyword>
<dbReference type="STRING" id="97359.A0A550CIU6"/>
<dbReference type="Pfam" id="PF00155">
    <property type="entry name" value="Aminotran_1_2"/>
    <property type="match status" value="1"/>
</dbReference>
<feature type="region of interest" description="Disordered" evidence="6">
    <location>
        <begin position="514"/>
        <end position="546"/>
    </location>
</feature>
<reference evidence="8 9" key="1">
    <citation type="journal article" date="2019" name="New Phytol.">
        <title>Comparative genomics reveals unique wood-decay strategies and fruiting body development in the Schizophyllaceae.</title>
        <authorList>
            <person name="Almasi E."/>
            <person name="Sahu N."/>
            <person name="Krizsan K."/>
            <person name="Balint B."/>
            <person name="Kovacs G.M."/>
            <person name="Kiss B."/>
            <person name="Cseklye J."/>
            <person name="Drula E."/>
            <person name="Henrissat B."/>
            <person name="Nagy I."/>
            <person name="Chovatia M."/>
            <person name="Adam C."/>
            <person name="LaButti K."/>
            <person name="Lipzen A."/>
            <person name="Riley R."/>
            <person name="Grigoriev I.V."/>
            <person name="Nagy L.G."/>
        </authorList>
    </citation>
    <scope>NUCLEOTIDE SEQUENCE [LARGE SCALE GENOMIC DNA]</scope>
    <source>
        <strain evidence="8 9">NL-1724</strain>
    </source>
</reference>
<proteinExistence type="inferred from homology"/>
<dbReference type="GO" id="GO:1901605">
    <property type="term" value="P:alpha-amino acid metabolic process"/>
    <property type="evidence" value="ECO:0007669"/>
    <property type="project" value="TreeGrafter"/>
</dbReference>
<gene>
    <name evidence="8" type="ORF">BD626DRAFT_617818</name>
</gene>
<keyword evidence="4 8" id="KW-0808">Transferase</keyword>
<protein>
    <submittedName>
        <fullName evidence="8">Pyridoxal phosphate-dependent transferase</fullName>
    </submittedName>
</protein>
<organism evidence="8 9">
    <name type="scientific">Schizophyllum amplum</name>
    <dbReference type="NCBI Taxonomy" id="97359"/>
    <lineage>
        <taxon>Eukaryota</taxon>
        <taxon>Fungi</taxon>
        <taxon>Dikarya</taxon>
        <taxon>Basidiomycota</taxon>
        <taxon>Agaricomycotina</taxon>
        <taxon>Agaricomycetes</taxon>
        <taxon>Agaricomycetidae</taxon>
        <taxon>Agaricales</taxon>
        <taxon>Schizophyllaceae</taxon>
        <taxon>Schizophyllum</taxon>
    </lineage>
</organism>
<comment type="similarity">
    <text evidence="2">Belongs to the class-I pyridoxal-phosphate-dependent aminotransferase family.</text>
</comment>
<dbReference type="InterPro" id="IPR004839">
    <property type="entry name" value="Aminotransferase_I/II_large"/>
</dbReference>
<accession>A0A550CIU6</accession>
<dbReference type="InterPro" id="IPR015421">
    <property type="entry name" value="PyrdxlP-dep_Trfase_major"/>
</dbReference>
<keyword evidence="3" id="KW-0032">Aminotransferase</keyword>
<feature type="domain" description="Aminotransferase class I/classII large" evidence="7">
    <location>
        <begin position="154"/>
        <end position="512"/>
    </location>
</feature>
<evidence type="ECO:0000256" key="5">
    <source>
        <dbReference type="ARBA" id="ARBA00022898"/>
    </source>
</evidence>
<dbReference type="EMBL" id="VDMD01000006">
    <property type="protein sequence ID" value="TRM64742.1"/>
    <property type="molecule type" value="Genomic_DNA"/>
</dbReference>
<dbReference type="Gene3D" id="3.40.640.10">
    <property type="entry name" value="Type I PLP-dependent aspartate aminotransferase-like (Major domain)"/>
    <property type="match status" value="1"/>
</dbReference>
<evidence type="ECO:0000313" key="9">
    <source>
        <dbReference type="Proteomes" id="UP000320762"/>
    </source>
</evidence>
<dbReference type="GO" id="GO:0008483">
    <property type="term" value="F:transaminase activity"/>
    <property type="evidence" value="ECO:0007669"/>
    <property type="project" value="UniProtKB-KW"/>
</dbReference>
<sequence length="546" mass="60798">MAPTADLTSHAAAPAPAPADAPVIAAPEDAVLTVEEALRAKFAHLDNHINHYPADILQILHMDGMISLAGGLPHPSLFPFDSLHVSAYEPSTRMATNPTEIAKVDVCVEKKPSSYSTNLSTTLQYGPFNEIKPVMDWMSTFIERVYAPGYSDWQLLMDGGSTDGWAKIAGMLLKEGDNLLVETHTFPSAQAMWVPMGVNAVPVDIDMYGLRPDALARTLEFWETERPGERKPKVLYCVPVGHNPTGSTLSADRKQQIYDICVKHDVVIVEDDLYYFLQLPTYEPDGSRELAPSGTEPEACLARLTVSKTLAPGFRLGFIVSNPLFHERLARATEVLTQAASGWSQTIFSELIHTWGQDGYIRWLEGISETYTVRRNWMCDSLAAHFDVDWDDVTAVGVLTYQKDAQRTVSLFRFVPPTSGMFLWLDLDLQMHPAWEELSKADCAGIPGEEVWAAAFWRKLLDARVLLAPGTYTKPWQDASRSSAPTVRGHAFFRLTYSSTPRDEMDEGIRRLASEKRRRPLAGEEPRSRTMLSVTIGPQLDNLEDT</sequence>
<feature type="compositionally biased region" description="Basic and acidic residues" evidence="6">
    <location>
        <begin position="514"/>
        <end position="528"/>
    </location>
</feature>
<dbReference type="AlphaFoldDB" id="A0A550CIU6"/>
<dbReference type="PANTHER" id="PTHR42790:SF1">
    <property type="entry name" value="AROMATIC AMINO ACID AMINOTRANSFERASE, HYPOTHETICAL (EUROFUNG)"/>
    <property type="match status" value="1"/>
</dbReference>
<feature type="compositionally biased region" description="Low complexity" evidence="6">
    <location>
        <begin position="11"/>
        <end position="20"/>
    </location>
</feature>
<comment type="cofactor">
    <cofactor evidence="1">
        <name>pyridoxal 5'-phosphate</name>
        <dbReference type="ChEBI" id="CHEBI:597326"/>
    </cofactor>
</comment>
<dbReference type="CDD" id="cd00609">
    <property type="entry name" value="AAT_like"/>
    <property type="match status" value="1"/>
</dbReference>
<dbReference type="OrthoDB" id="691673at2759"/>
<evidence type="ECO:0000259" key="7">
    <source>
        <dbReference type="Pfam" id="PF00155"/>
    </source>
</evidence>
<dbReference type="Proteomes" id="UP000320762">
    <property type="component" value="Unassembled WGS sequence"/>
</dbReference>
<dbReference type="InterPro" id="IPR015424">
    <property type="entry name" value="PyrdxlP-dep_Trfase"/>
</dbReference>
<name>A0A550CIU6_9AGAR</name>
<evidence type="ECO:0000256" key="6">
    <source>
        <dbReference type="SAM" id="MobiDB-lite"/>
    </source>
</evidence>
<evidence type="ECO:0000256" key="3">
    <source>
        <dbReference type="ARBA" id="ARBA00022576"/>
    </source>
</evidence>